<dbReference type="AlphaFoldDB" id="K1X164"/>
<reference evidence="2 3" key="1">
    <citation type="journal article" date="2012" name="BMC Genomics">
        <title>Sequencing the genome of Marssonina brunnea reveals fungus-poplar co-evolution.</title>
        <authorList>
            <person name="Zhu S."/>
            <person name="Cao Y.-Z."/>
            <person name="Jiang C."/>
            <person name="Tan B.-Y."/>
            <person name="Wang Z."/>
            <person name="Feng S."/>
            <person name="Zhang L."/>
            <person name="Su X.-H."/>
            <person name="Brejova B."/>
            <person name="Vinar T."/>
            <person name="Xu M."/>
            <person name="Wang M.-X."/>
            <person name="Zhang S.-G."/>
            <person name="Huang M.-R."/>
            <person name="Wu R."/>
            <person name="Zhou Y."/>
        </authorList>
    </citation>
    <scope>NUCLEOTIDE SEQUENCE [LARGE SCALE GENOMIC DNA]</scope>
    <source>
        <strain evidence="2 3">MB_m1</strain>
    </source>
</reference>
<keyword evidence="1" id="KW-0732">Signal</keyword>
<accession>K1X164</accession>
<dbReference type="HOGENOM" id="CLU_2085323_0_0_1"/>
<organism evidence="2 3">
    <name type="scientific">Marssonina brunnea f. sp. multigermtubi (strain MB_m1)</name>
    <name type="common">Marssonina leaf spot fungus</name>
    <dbReference type="NCBI Taxonomy" id="1072389"/>
    <lineage>
        <taxon>Eukaryota</taxon>
        <taxon>Fungi</taxon>
        <taxon>Dikarya</taxon>
        <taxon>Ascomycota</taxon>
        <taxon>Pezizomycotina</taxon>
        <taxon>Leotiomycetes</taxon>
        <taxon>Helotiales</taxon>
        <taxon>Drepanopezizaceae</taxon>
        <taxon>Drepanopeziza</taxon>
    </lineage>
</organism>
<dbReference type="EMBL" id="JH921432">
    <property type="protein sequence ID" value="EKD18747.1"/>
    <property type="molecule type" value="Genomic_DNA"/>
</dbReference>
<dbReference type="KEGG" id="mbe:MBM_02989"/>
<dbReference type="Proteomes" id="UP000006753">
    <property type="component" value="Unassembled WGS sequence"/>
</dbReference>
<name>K1X164_MARBU</name>
<evidence type="ECO:0000313" key="3">
    <source>
        <dbReference type="Proteomes" id="UP000006753"/>
    </source>
</evidence>
<proteinExistence type="predicted"/>
<evidence type="ECO:0000313" key="2">
    <source>
        <dbReference type="EMBL" id="EKD18747.1"/>
    </source>
</evidence>
<sequence length="117" mass="12922">MKFINAIVAAAVLAASAVTAKETIEICRNNLLVFCEINAPAWNRDCVELGVEYDNLVSSFDTRGLTCEFYDEPGCSKDTAWFEHTGKMPALNAAPAGKEGWDDRISSYKCIPPQEER</sequence>
<evidence type="ECO:0000256" key="1">
    <source>
        <dbReference type="SAM" id="SignalP"/>
    </source>
</evidence>
<dbReference type="OrthoDB" id="2910287at2759"/>
<gene>
    <name evidence="2" type="ORF">MBM_02989</name>
</gene>
<dbReference type="GeneID" id="18758924"/>
<feature type="chain" id="PRO_5003853255" evidence="1">
    <location>
        <begin position="21"/>
        <end position="117"/>
    </location>
</feature>
<dbReference type="InParanoid" id="K1X164"/>
<feature type="signal peptide" evidence="1">
    <location>
        <begin position="1"/>
        <end position="20"/>
    </location>
</feature>
<keyword evidence="3" id="KW-1185">Reference proteome</keyword>
<protein>
    <submittedName>
        <fullName evidence="2">Uncharacterized protein</fullName>
    </submittedName>
</protein>